<dbReference type="PANTHER" id="PTHR10113">
    <property type="entry name" value="PEPTIDE CHAIN RELEASE FACTOR SUBUNIT 1"/>
    <property type="match status" value="1"/>
</dbReference>
<dbReference type="GO" id="GO:0003747">
    <property type="term" value="F:translation release factor activity"/>
    <property type="evidence" value="ECO:0007669"/>
    <property type="project" value="InterPro"/>
</dbReference>
<comment type="caution">
    <text evidence="1">The sequence shown here is derived from an EMBL/GenBank/DDBJ whole genome shotgun (WGS) entry which is preliminary data.</text>
</comment>
<evidence type="ECO:0000313" key="2">
    <source>
        <dbReference type="Proteomes" id="UP000693981"/>
    </source>
</evidence>
<protein>
    <submittedName>
        <fullName evidence="1">Electron transfer flavoprotein alpha-subunit</fullName>
    </submittedName>
</protein>
<gene>
    <name evidence="1" type="primary">ETF1</name>
    <name evidence="1" type="ORF">PHYBOEH_006488</name>
</gene>
<sequence>MSVRIGFIVVDDYGALYGTCVGAMRVIQYRILFESPKKSATFKHDRVRVTLQWAANVFAPHGTLNISKLVLAYTVEYKFLVDVNYLDRRLQTIVNQKLTVKAGGDDGFNQAIDFMREYLASCAKWMSR</sequence>
<accession>A0A8T1WE96</accession>
<dbReference type="OrthoDB" id="10254527at2759"/>
<reference evidence="1" key="1">
    <citation type="submission" date="2021-02" db="EMBL/GenBank/DDBJ databases">
        <authorList>
            <person name="Palmer J.M."/>
        </authorList>
    </citation>
    <scope>NUCLEOTIDE SEQUENCE</scope>
    <source>
        <strain evidence="1">SCRP23</strain>
    </source>
</reference>
<proteinExistence type="predicted"/>
<organism evidence="1 2">
    <name type="scientific">Phytophthora boehmeriae</name>
    <dbReference type="NCBI Taxonomy" id="109152"/>
    <lineage>
        <taxon>Eukaryota</taxon>
        <taxon>Sar</taxon>
        <taxon>Stramenopiles</taxon>
        <taxon>Oomycota</taxon>
        <taxon>Peronosporomycetes</taxon>
        <taxon>Peronosporales</taxon>
        <taxon>Peronosporaceae</taxon>
        <taxon>Phytophthora</taxon>
    </lineage>
</organism>
<name>A0A8T1WE96_9STRA</name>
<dbReference type="InterPro" id="IPR004403">
    <property type="entry name" value="Peptide_chain-rel_eRF1/aRF1"/>
</dbReference>
<dbReference type="AlphaFoldDB" id="A0A8T1WE96"/>
<dbReference type="EMBL" id="JAGDFL010000345">
    <property type="protein sequence ID" value="KAG7392047.1"/>
    <property type="molecule type" value="Genomic_DNA"/>
</dbReference>
<evidence type="ECO:0000313" key="1">
    <source>
        <dbReference type="EMBL" id="KAG7392047.1"/>
    </source>
</evidence>
<dbReference type="Proteomes" id="UP000693981">
    <property type="component" value="Unassembled WGS sequence"/>
</dbReference>
<keyword evidence="2" id="KW-1185">Reference proteome</keyword>